<dbReference type="AlphaFoldDB" id="A0A7S3KYC2"/>
<feature type="compositionally biased region" description="Low complexity" evidence="4">
    <location>
        <begin position="400"/>
        <end position="414"/>
    </location>
</feature>
<feature type="region of interest" description="Disordered" evidence="4">
    <location>
        <begin position="1020"/>
        <end position="1042"/>
    </location>
</feature>
<dbReference type="GO" id="GO:0031267">
    <property type="term" value="F:small GTPase binding"/>
    <property type="evidence" value="ECO:0007669"/>
    <property type="project" value="TreeGrafter"/>
</dbReference>
<sequence>MWGNLRNVGSAMKALGNVVAPPVDDDDDDEYYDEDEEEEDGELEEADDIDSIENDTDDPPPEQASSPLKKYGFGIVGMIAGALERDADEEYEDEEYYDDEEEDDDDQEVVELYRDETPNPAFAGAAELQPQSATTNLEEPEETGRFTPPPSSSSLFATPPRHHHHQQQQQQQDDGWDDIHTTWESHENAAGAQISDSIVTTEPLPPNVANGGKMEQRRSMQRETGSVSPVVASRKSLQSSPTNPTSPSLQGVATSGDQLVKSLQSKLPDLSNNNPESTEPITGKTSDPAGKTADHVSPETAPTASLQNEPETEAPAKEKDDSPSTSSPNSTIPLEQQKDGDKQQRRSSKVSMSDARFLAEAPRAEVLENPDRWGAPKSTSMRHKKRSNSKDRNTTGSGHSVDSYFDDSSLSSKSSHGRLGTRKERHSRSTSSVPVGKSEKQHMNLSASSPSLGVSSPITTKEVKSAGSPHKAKDRGRSKAARPDGKDLLAGEDRFASTKSQVAPPPEPQRQASGRHWSNGSSKKKAEIIKTNIIEAERNSAEFVSLVSEGGGSLHPPRTPIRQHSGEQTPPISEDEPRRGRRPPLVAGNSKDGDILPRRPVQRMHSLTEEHAAHDSSGAPQAGMVANCSSNGVQKDQRENQLVEDLHRRVMKLETLLKEEREAKQTFEYKWTEEAAARESLLKAFREKEARLIDAATEGQEQMVRELNAEMERRVEEVSSLLEDQMKQHEADRAEWQEMLNEAEDKIDALQKGSQGNSGVDMSEHLSSLMEDQQRQHEQDRAEWQELLSNMENEIKTLKEQKGGTNENESAHFAKLMEEQQRQHENDRAEWQERLSEAEEKLDKLEQKKEGKGDLDNSKHASNMMEDQERQRGKDRAEWQKLLSQAEAELDIAQKEKREILAKLENSHAQNQQRQDRALRIAEDKLAQTLAILDEREEQIGQLKNMIKSISAEVNEHREGVQEVEDEADELRHQNEVLQHRLDTSQAECTELHEELSRLQSEADQVANLKMELRLLKEDRQRQRAKTQSVEENASSNTAKLASERDAALAEVSALRQQLAASQADIEIAQQDAARALKASENLQLALESIQGEREAELNLLEDQRRSLEESMAAAHAAALEATHEANEARVREVQAEACAQVLEAKAEIKTLEEKVDAFRTENVQMRRSLDEAISRLQHNQEDIIDRTLMKNILLDWLTKTGSKEKRQVLELMASVLHFTEEEKGRVHIGGEEFSLGKVVATVAAPPPPSKADVEHLEGSNVREKWVNFLLAETDD</sequence>
<dbReference type="PANTHER" id="PTHR18921:SF2">
    <property type="entry name" value="THYROID RECEPTOR-INTERACTING PROTEIN 11"/>
    <property type="match status" value="1"/>
</dbReference>
<feature type="compositionally biased region" description="Acidic residues" evidence="4">
    <location>
        <begin position="23"/>
        <end position="60"/>
    </location>
</feature>
<organism evidence="6">
    <name type="scientific">Amphora coffeiformis</name>
    <dbReference type="NCBI Taxonomy" id="265554"/>
    <lineage>
        <taxon>Eukaryota</taxon>
        <taxon>Sar</taxon>
        <taxon>Stramenopiles</taxon>
        <taxon>Ochrophyta</taxon>
        <taxon>Bacillariophyta</taxon>
        <taxon>Bacillariophyceae</taxon>
        <taxon>Bacillariophycidae</taxon>
        <taxon>Thalassiophysales</taxon>
        <taxon>Catenulaceae</taxon>
        <taxon>Amphora</taxon>
    </lineage>
</organism>
<feature type="compositionally biased region" description="Basic and acidic residues" evidence="4">
    <location>
        <begin position="844"/>
        <end position="859"/>
    </location>
</feature>
<feature type="region of interest" description="Disordered" evidence="4">
    <location>
        <begin position="740"/>
        <end position="762"/>
    </location>
</feature>
<keyword evidence="3" id="KW-0175">Coiled coil</keyword>
<feature type="region of interest" description="Disordered" evidence="4">
    <location>
        <begin position="844"/>
        <end position="877"/>
    </location>
</feature>
<feature type="compositionally biased region" description="Basic and acidic residues" evidence="4">
    <location>
        <begin position="475"/>
        <end position="496"/>
    </location>
</feature>
<feature type="compositionally biased region" description="Basic residues" evidence="4">
    <location>
        <begin position="415"/>
        <end position="428"/>
    </location>
</feature>
<feature type="compositionally biased region" description="Polar residues" evidence="4">
    <location>
        <begin position="235"/>
        <end position="285"/>
    </location>
</feature>
<dbReference type="GO" id="GO:0007030">
    <property type="term" value="P:Golgi organization"/>
    <property type="evidence" value="ECO:0007669"/>
    <property type="project" value="TreeGrafter"/>
</dbReference>
<proteinExistence type="predicted"/>
<comment type="subcellular location">
    <subcellularLocation>
        <location evidence="1">Golgi apparatus</location>
    </subcellularLocation>
</comment>
<dbReference type="GO" id="GO:0005794">
    <property type="term" value="C:Golgi apparatus"/>
    <property type="evidence" value="ECO:0007669"/>
    <property type="project" value="UniProtKB-SubCell"/>
</dbReference>
<feature type="region of interest" description="Disordered" evidence="4">
    <location>
        <begin position="546"/>
        <end position="640"/>
    </location>
</feature>
<dbReference type="EMBL" id="HBIM01000591">
    <property type="protein sequence ID" value="CAE0402215.1"/>
    <property type="molecule type" value="Transcribed_RNA"/>
</dbReference>
<gene>
    <name evidence="6" type="ORF">ACOF00016_LOCUS510</name>
</gene>
<dbReference type="PROSITE" id="PS50913">
    <property type="entry name" value="GRIP"/>
    <property type="match status" value="1"/>
</dbReference>
<dbReference type="PANTHER" id="PTHR18921">
    <property type="entry name" value="MYOSIN HEAVY CHAIN - RELATED"/>
    <property type="match status" value="1"/>
</dbReference>
<feature type="region of interest" description="Disordered" evidence="4">
    <location>
        <begin position="13"/>
        <end position="525"/>
    </location>
</feature>
<name>A0A7S3KYC2_9STRA</name>
<protein>
    <recommendedName>
        <fullName evidence="5">GRIP domain-containing protein</fullName>
    </recommendedName>
</protein>
<evidence type="ECO:0000256" key="1">
    <source>
        <dbReference type="ARBA" id="ARBA00004555"/>
    </source>
</evidence>
<keyword evidence="2" id="KW-0333">Golgi apparatus</keyword>
<accession>A0A7S3KYC2</accession>
<dbReference type="Pfam" id="PF10375">
    <property type="entry name" value="GRAB"/>
    <property type="match status" value="1"/>
</dbReference>
<dbReference type="InterPro" id="IPR019459">
    <property type="entry name" value="GRAB"/>
</dbReference>
<feature type="compositionally biased region" description="Low complexity" evidence="4">
    <location>
        <begin position="445"/>
        <end position="457"/>
    </location>
</feature>
<evidence type="ECO:0000256" key="2">
    <source>
        <dbReference type="ARBA" id="ARBA00023034"/>
    </source>
</evidence>
<evidence type="ECO:0000313" key="6">
    <source>
        <dbReference type="EMBL" id="CAE0402215.1"/>
    </source>
</evidence>
<feature type="compositionally biased region" description="Polar residues" evidence="4">
    <location>
        <begin position="300"/>
        <end position="309"/>
    </location>
</feature>
<dbReference type="InterPro" id="IPR000237">
    <property type="entry name" value="GRIP_dom"/>
</dbReference>
<dbReference type="GO" id="GO:0006888">
    <property type="term" value="P:endoplasmic reticulum to Golgi vesicle-mediated transport"/>
    <property type="evidence" value="ECO:0007669"/>
    <property type="project" value="TreeGrafter"/>
</dbReference>
<feature type="compositionally biased region" description="Basic and acidic residues" evidence="4">
    <location>
        <begin position="177"/>
        <end position="187"/>
    </location>
</feature>
<feature type="compositionally biased region" description="Acidic residues" evidence="4">
    <location>
        <begin position="86"/>
        <end position="109"/>
    </location>
</feature>
<feature type="compositionally biased region" description="Polar residues" evidence="4">
    <location>
        <begin position="510"/>
        <end position="521"/>
    </location>
</feature>
<evidence type="ECO:0000259" key="5">
    <source>
        <dbReference type="PROSITE" id="PS50913"/>
    </source>
</evidence>
<evidence type="ECO:0000256" key="4">
    <source>
        <dbReference type="SAM" id="MobiDB-lite"/>
    </source>
</evidence>
<feature type="compositionally biased region" description="Polar residues" evidence="4">
    <location>
        <begin position="1026"/>
        <end position="1040"/>
    </location>
</feature>
<feature type="domain" description="GRIP" evidence="5">
    <location>
        <begin position="1180"/>
        <end position="1230"/>
    </location>
</feature>
<reference evidence="6" key="1">
    <citation type="submission" date="2021-01" db="EMBL/GenBank/DDBJ databases">
        <authorList>
            <person name="Corre E."/>
            <person name="Pelletier E."/>
            <person name="Niang G."/>
            <person name="Scheremetjew M."/>
            <person name="Finn R."/>
            <person name="Kale V."/>
            <person name="Holt S."/>
            <person name="Cochrane G."/>
            <person name="Meng A."/>
            <person name="Brown T."/>
            <person name="Cohen L."/>
        </authorList>
    </citation>
    <scope>NUCLEOTIDE SEQUENCE</scope>
    <source>
        <strain evidence="6">CCMP127</strain>
    </source>
</reference>
<feature type="compositionally biased region" description="Basic and acidic residues" evidence="4">
    <location>
        <begin position="867"/>
        <end position="877"/>
    </location>
</feature>
<evidence type="ECO:0000256" key="3">
    <source>
        <dbReference type="ARBA" id="ARBA00023054"/>
    </source>
</evidence>
<feature type="compositionally biased region" description="Basic and acidic residues" evidence="4">
    <location>
        <begin position="362"/>
        <end position="371"/>
    </location>
</feature>